<keyword evidence="5 9" id="KW-0732">Signal</keyword>
<comment type="function">
    <text evidence="1">VSG forms a coat on the surface of the parasite. The trypanosome evades the immune response of the host by expressing a series of antigenically distinct VSGs from an estimated 1000 VSG genes.</text>
</comment>
<dbReference type="GO" id="GO:0005886">
    <property type="term" value="C:plasma membrane"/>
    <property type="evidence" value="ECO:0007669"/>
    <property type="project" value="UniProtKB-SubCell"/>
</dbReference>
<keyword evidence="6" id="KW-0472">Membrane</keyword>
<evidence type="ECO:0000256" key="3">
    <source>
        <dbReference type="ARBA" id="ARBA00022475"/>
    </source>
</evidence>
<keyword evidence="7" id="KW-0325">Glycoprotein</keyword>
<dbReference type="SUPFAM" id="SSF118251">
    <property type="entry name" value="Variant surface glycoprotein MITAT 1.2, VSG 221, C-terminal domain"/>
    <property type="match status" value="1"/>
</dbReference>
<keyword evidence="3" id="KW-1003">Cell membrane</keyword>
<proteinExistence type="predicted"/>
<protein>
    <submittedName>
        <fullName evidence="11">Variant surface glycoprotein (VSG, atypical), putative</fullName>
    </submittedName>
</protein>
<evidence type="ECO:0000259" key="10">
    <source>
        <dbReference type="Pfam" id="PF13206"/>
    </source>
</evidence>
<name>Q4FKL2_TRYB2</name>
<evidence type="ECO:0000256" key="9">
    <source>
        <dbReference type="SAM" id="SignalP"/>
    </source>
</evidence>
<dbReference type="Gene3D" id="4.10.110.20">
    <property type="entry name" value="Variant surface glycoprotein MITAT 1.2, VSG 221, C-terminal domain"/>
    <property type="match status" value="1"/>
</dbReference>
<sequence length="491" mass="52651">MRCLLCVRLAAVLTTIIQQRIWAGIAENDNQQARAALCGIVAMAGTRSSIGATKPNLDDALQNILELNMSAADQTWVDRFRKEPGSDEAGDFKEDETTRNTDWEGRWSNWKTQAAKILKSQNREQKMKEHKLNILSADQLAAVRPSIQRLAAEAEEIKQTALALAPDTDFITDAEAQKTINQAVYGTETEPNTGTAINTLFKNPATGRGTSCTAATNGNGPGTAGGTLVCICAADSGGAMNANKACSGTTPLSSNWAASTHPTNSVTDEVLKLCNRKQQTKLTSEGLKRRIDAVTQMLKVTDAASYFGAHLNGDCDGTTANGLCAKYEGITSTAGDPLTTINWIKDLSGLASKLEKQEQAESTRQAAAAAIQAKAAAAKRLVFATHLTPLNLNKQEAQADATKTTTTEEKEKECNTKGKDKQDECDKLEKQGCAFNSEGEKGKKCTLNKDVKQKLEKASQTVGNDGKTTNTTGSNSIVIHKTPFLLAFLLF</sequence>
<evidence type="ECO:0000256" key="2">
    <source>
        <dbReference type="ARBA" id="ARBA00004609"/>
    </source>
</evidence>
<evidence type="ECO:0000256" key="6">
    <source>
        <dbReference type="ARBA" id="ARBA00023136"/>
    </source>
</evidence>
<dbReference type="Pfam" id="PF13206">
    <property type="entry name" value="VSG_B"/>
    <property type="match status" value="1"/>
</dbReference>
<dbReference type="AlphaFoldDB" id="Q4FKL2"/>
<organism evidence="11">
    <name type="scientific">Trypanosoma brucei brucei (strain 927/4 GUTat10.1)</name>
    <dbReference type="NCBI Taxonomy" id="185431"/>
    <lineage>
        <taxon>Eukaryota</taxon>
        <taxon>Discoba</taxon>
        <taxon>Euglenozoa</taxon>
        <taxon>Kinetoplastea</taxon>
        <taxon>Metakinetoplastina</taxon>
        <taxon>Trypanosomatida</taxon>
        <taxon>Trypanosomatidae</taxon>
        <taxon>Trypanosoma</taxon>
    </lineage>
</organism>
<dbReference type="VEuPathDB" id="TriTrypDB:Tb10.v4.0145"/>
<dbReference type="VEuPathDB" id="TriTrypDB:Tb11.v5.0447"/>
<evidence type="ECO:0000256" key="5">
    <source>
        <dbReference type="ARBA" id="ARBA00022729"/>
    </source>
</evidence>
<reference evidence="11" key="1">
    <citation type="submission" date="2005-06" db="EMBL/GenBank/DDBJ databases">
        <authorList>
            <person name="Lennard N."/>
            <person name="Barron A."/>
            <person name="Clark L."/>
            <person name="Corton C."/>
            <person name="Harris B."/>
            <person name="Line A."/>
            <person name="Berriman M."/>
            <person name="Hertz-Fowler C."/>
            <person name="Renauld H."/>
            <person name="Bohme U."/>
            <person name="Arrowsmith C."/>
            <person name="Cronin C."/>
            <person name="Davies R."/>
            <person name="Doggett J."/>
            <person name="Fraser A."/>
            <person name="Johnson D."/>
            <person name="Larke N."/>
            <person name="Leech V."/>
            <person name="Lord A."/>
            <person name="MacLeod A."/>
            <person name="Norbertczak H."/>
            <person name="Ormand D."/>
            <person name="Quail M."/>
            <person name="Rabbinowitsch E."/>
            <person name="Rajandream M."/>
            <person name="Reitter C."/>
            <person name="Sharp S."/>
            <person name="Woodward J."/>
            <person name="Hall N."/>
            <person name="Melville S.and.Barrell.B."/>
        </authorList>
    </citation>
    <scope>NUCLEOTIDE SEQUENCE</scope>
    <source>
        <strain evidence="11">927/4 GUTat10.1</strain>
    </source>
</reference>
<dbReference type="EMBL" id="CT009752">
    <property type="protein sequence ID" value="CAJ16856.1"/>
    <property type="molecule type" value="Genomic_DNA"/>
</dbReference>
<keyword evidence="8" id="KW-0449">Lipoprotein</keyword>
<evidence type="ECO:0000313" key="11">
    <source>
        <dbReference type="EMBL" id="CAJ16856.1"/>
    </source>
</evidence>
<feature type="signal peptide" evidence="9">
    <location>
        <begin position="1"/>
        <end position="18"/>
    </location>
</feature>
<dbReference type="GO" id="GO:0098552">
    <property type="term" value="C:side of membrane"/>
    <property type="evidence" value="ECO:0007669"/>
    <property type="project" value="UniProtKB-KW"/>
</dbReference>
<dbReference type="InterPro" id="IPR027446">
    <property type="entry name" value="VSG_C_dom_sf"/>
</dbReference>
<evidence type="ECO:0000256" key="8">
    <source>
        <dbReference type="ARBA" id="ARBA00023288"/>
    </source>
</evidence>
<accession>Q4FKL2</accession>
<evidence type="ECO:0000256" key="7">
    <source>
        <dbReference type="ARBA" id="ARBA00023180"/>
    </source>
</evidence>
<dbReference type="InterPro" id="IPR025932">
    <property type="entry name" value="Trypano_VSG_B_N_dom"/>
</dbReference>
<evidence type="ECO:0000256" key="4">
    <source>
        <dbReference type="ARBA" id="ARBA00022622"/>
    </source>
</evidence>
<evidence type="ECO:0000256" key="1">
    <source>
        <dbReference type="ARBA" id="ARBA00002523"/>
    </source>
</evidence>
<keyword evidence="4" id="KW-0336">GPI-anchor</keyword>
<feature type="domain" description="Trypanosome variant surface glycoprotein B-type N-terminal" evidence="10">
    <location>
        <begin position="12"/>
        <end position="372"/>
    </location>
</feature>
<comment type="subcellular location">
    <subcellularLocation>
        <location evidence="2">Cell membrane</location>
        <topology evidence="2">Lipid-anchor</topology>
        <topology evidence="2">GPI-anchor</topology>
    </subcellularLocation>
</comment>
<feature type="chain" id="PRO_5004238611" evidence="9">
    <location>
        <begin position="19"/>
        <end position="491"/>
    </location>
</feature>
<gene>
    <name evidence="11" type="ORF">Tb10.v4.0145</name>
</gene>